<dbReference type="Proteomes" id="UP000585836">
    <property type="component" value="Unassembled WGS sequence"/>
</dbReference>
<organism evidence="1 2">
    <name type="scientific">Streptomyces echinatus</name>
    <dbReference type="NCBI Taxonomy" id="67293"/>
    <lineage>
        <taxon>Bacteria</taxon>
        <taxon>Bacillati</taxon>
        <taxon>Actinomycetota</taxon>
        <taxon>Actinomycetes</taxon>
        <taxon>Kitasatosporales</taxon>
        <taxon>Streptomycetaceae</taxon>
        <taxon>Streptomyces</taxon>
    </lineage>
</organism>
<protein>
    <submittedName>
        <fullName evidence="1">FMN phosphatase YigB (HAD superfamily)</fullName>
    </submittedName>
</protein>
<name>A0A7W9PZ74_9ACTN</name>
<reference evidence="1 2" key="1">
    <citation type="submission" date="2020-08" db="EMBL/GenBank/DDBJ databases">
        <title>Genomic Encyclopedia of Type Strains, Phase III (KMG-III): the genomes of soil and plant-associated and newly described type strains.</title>
        <authorList>
            <person name="Whitman W."/>
        </authorList>
    </citation>
    <scope>NUCLEOTIDE SEQUENCE [LARGE SCALE GENOMIC DNA]</scope>
    <source>
        <strain evidence="1 2">CECT 3313</strain>
    </source>
</reference>
<gene>
    <name evidence="1" type="ORF">FHS34_006172</name>
</gene>
<evidence type="ECO:0000313" key="1">
    <source>
        <dbReference type="EMBL" id="MBB5930665.1"/>
    </source>
</evidence>
<dbReference type="InterPro" id="IPR036412">
    <property type="entry name" value="HAD-like_sf"/>
</dbReference>
<dbReference type="EMBL" id="JACHJK010000013">
    <property type="protein sequence ID" value="MBB5930665.1"/>
    <property type="molecule type" value="Genomic_DNA"/>
</dbReference>
<dbReference type="AlphaFoldDB" id="A0A7W9PZ74"/>
<evidence type="ECO:0000313" key="2">
    <source>
        <dbReference type="Proteomes" id="UP000585836"/>
    </source>
</evidence>
<sequence length="239" mass="26330">MTEQLGRIRMAALNIDGVLLNDTFSPVIHHFVTSRGGTYSADLERRIFSQPQVVAGRVLAETCGLSTTPMETIALYLRERESYLADHPVRILDGAVDLLRRLRALGLRTVCYGGLDASHFQRFLGHLDGLFDEPRYVCTNDIRPGLREIAVDVAGLACDEVLFIDDVARVAEAARELGVPFVGHPSDFAHGHQRQLMTEAGVRHLVGSLDEIDDRLLRTIDAETEAGTLWDRAAGKALA</sequence>
<proteinExistence type="predicted"/>
<keyword evidence="2" id="KW-1185">Reference proteome</keyword>
<dbReference type="SUPFAM" id="SSF56784">
    <property type="entry name" value="HAD-like"/>
    <property type="match status" value="1"/>
</dbReference>
<dbReference type="RefSeq" id="WP_184971349.1">
    <property type="nucleotide sequence ID" value="NZ_BAAAWF010000036.1"/>
</dbReference>
<dbReference type="Gene3D" id="3.40.50.1000">
    <property type="entry name" value="HAD superfamily/HAD-like"/>
    <property type="match status" value="1"/>
</dbReference>
<comment type="caution">
    <text evidence="1">The sequence shown here is derived from an EMBL/GenBank/DDBJ whole genome shotgun (WGS) entry which is preliminary data.</text>
</comment>
<accession>A0A7W9PZ74</accession>
<dbReference type="InterPro" id="IPR023214">
    <property type="entry name" value="HAD_sf"/>
</dbReference>